<sequence length="98" mass="10752">MSLVSTACAELLSCLLLLLLLLVVVGRLAAAIRVGRRPRRLGAHSIPGWPHTSKTQEVDHDMFHLARHRTVAASGFCTIVVQPAASPTCLWLQRKTQM</sequence>
<protein>
    <submittedName>
        <fullName evidence="1">Uncharacterized protein</fullName>
    </submittedName>
</protein>
<dbReference type="AlphaFoldDB" id="A0A6G1KR73"/>
<evidence type="ECO:0000313" key="2">
    <source>
        <dbReference type="Proteomes" id="UP000799428"/>
    </source>
</evidence>
<organism evidence="1 2">
    <name type="scientific">Pleomassaria siparia CBS 279.74</name>
    <dbReference type="NCBI Taxonomy" id="1314801"/>
    <lineage>
        <taxon>Eukaryota</taxon>
        <taxon>Fungi</taxon>
        <taxon>Dikarya</taxon>
        <taxon>Ascomycota</taxon>
        <taxon>Pezizomycotina</taxon>
        <taxon>Dothideomycetes</taxon>
        <taxon>Pleosporomycetidae</taxon>
        <taxon>Pleosporales</taxon>
        <taxon>Pleomassariaceae</taxon>
        <taxon>Pleomassaria</taxon>
    </lineage>
</organism>
<dbReference type="Proteomes" id="UP000799428">
    <property type="component" value="Unassembled WGS sequence"/>
</dbReference>
<accession>A0A6G1KR73</accession>
<proteinExistence type="predicted"/>
<keyword evidence="2" id="KW-1185">Reference proteome</keyword>
<name>A0A6G1KR73_9PLEO</name>
<dbReference type="EMBL" id="MU005764">
    <property type="protein sequence ID" value="KAF2714827.1"/>
    <property type="molecule type" value="Genomic_DNA"/>
</dbReference>
<reference evidence="1" key="1">
    <citation type="journal article" date="2020" name="Stud. Mycol.">
        <title>101 Dothideomycetes genomes: a test case for predicting lifestyles and emergence of pathogens.</title>
        <authorList>
            <person name="Haridas S."/>
            <person name="Albert R."/>
            <person name="Binder M."/>
            <person name="Bloem J."/>
            <person name="Labutti K."/>
            <person name="Salamov A."/>
            <person name="Andreopoulos B."/>
            <person name="Baker S."/>
            <person name="Barry K."/>
            <person name="Bills G."/>
            <person name="Bluhm B."/>
            <person name="Cannon C."/>
            <person name="Castanera R."/>
            <person name="Culley D."/>
            <person name="Daum C."/>
            <person name="Ezra D."/>
            <person name="Gonzalez J."/>
            <person name="Henrissat B."/>
            <person name="Kuo A."/>
            <person name="Liang C."/>
            <person name="Lipzen A."/>
            <person name="Lutzoni F."/>
            <person name="Magnuson J."/>
            <person name="Mondo S."/>
            <person name="Nolan M."/>
            <person name="Ohm R."/>
            <person name="Pangilinan J."/>
            <person name="Park H.-J."/>
            <person name="Ramirez L."/>
            <person name="Alfaro M."/>
            <person name="Sun H."/>
            <person name="Tritt A."/>
            <person name="Yoshinaga Y."/>
            <person name="Zwiers L.-H."/>
            <person name="Turgeon B."/>
            <person name="Goodwin S."/>
            <person name="Spatafora J."/>
            <person name="Crous P."/>
            <person name="Grigoriev I."/>
        </authorList>
    </citation>
    <scope>NUCLEOTIDE SEQUENCE</scope>
    <source>
        <strain evidence="1">CBS 279.74</strain>
    </source>
</reference>
<gene>
    <name evidence="1" type="ORF">K504DRAFT_496729</name>
</gene>
<evidence type="ECO:0000313" key="1">
    <source>
        <dbReference type="EMBL" id="KAF2714827.1"/>
    </source>
</evidence>